<gene>
    <name evidence="3" type="ORF">CCHLO57077_00011551</name>
</gene>
<protein>
    <submittedName>
        <fullName evidence="3">Uncharacterized protein</fullName>
    </submittedName>
</protein>
<dbReference type="EMBL" id="CABFNP030001329">
    <property type="protein sequence ID" value="CAI6099792.1"/>
    <property type="molecule type" value="Genomic_DNA"/>
</dbReference>
<feature type="compositionally biased region" description="Pro residues" evidence="2">
    <location>
        <begin position="151"/>
        <end position="164"/>
    </location>
</feature>
<evidence type="ECO:0000256" key="2">
    <source>
        <dbReference type="SAM" id="MobiDB-lite"/>
    </source>
</evidence>
<evidence type="ECO:0000256" key="1">
    <source>
        <dbReference type="SAM" id="Coils"/>
    </source>
</evidence>
<accession>A0AA35VMF2</accession>
<comment type="caution">
    <text evidence="3">The sequence shown here is derived from an EMBL/GenBank/DDBJ whole genome shotgun (WGS) entry which is preliminary data.</text>
</comment>
<dbReference type="Proteomes" id="UP001160390">
    <property type="component" value="Unassembled WGS sequence"/>
</dbReference>
<feature type="coiled-coil region" evidence="1">
    <location>
        <begin position="41"/>
        <end position="71"/>
    </location>
</feature>
<evidence type="ECO:0000313" key="3">
    <source>
        <dbReference type="EMBL" id="CAI6099792.1"/>
    </source>
</evidence>
<evidence type="ECO:0000313" key="4">
    <source>
        <dbReference type="Proteomes" id="UP001160390"/>
    </source>
</evidence>
<reference evidence="3" key="1">
    <citation type="submission" date="2023-01" db="EMBL/GenBank/DDBJ databases">
        <authorList>
            <person name="Piombo E."/>
        </authorList>
    </citation>
    <scope>NUCLEOTIDE SEQUENCE</scope>
</reference>
<name>A0AA35VMF2_9HYPO</name>
<proteinExistence type="predicted"/>
<keyword evidence="1" id="KW-0175">Coiled coil</keyword>
<organism evidence="3 4">
    <name type="scientific">Clonostachys chloroleuca</name>
    <dbReference type="NCBI Taxonomy" id="1926264"/>
    <lineage>
        <taxon>Eukaryota</taxon>
        <taxon>Fungi</taxon>
        <taxon>Dikarya</taxon>
        <taxon>Ascomycota</taxon>
        <taxon>Pezizomycotina</taxon>
        <taxon>Sordariomycetes</taxon>
        <taxon>Hypocreomycetidae</taxon>
        <taxon>Hypocreales</taxon>
        <taxon>Bionectriaceae</taxon>
        <taxon>Clonostachys</taxon>
    </lineage>
</organism>
<feature type="region of interest" description="Disordered" evidence="2">
    <location>
        <begin position="146"/>
        <end position="175"/>
    </location>
</feature>
<dbReference type="AlphaFoldDB" id="A0AA35VMF2"/>
<keyword evidence="4" id="KW-1185">Reference proteome</keyword>
<sequence>MDSLSLRGSEASVDIVPGPDFSVDPSVYDAQWPDADLYYQALFDEEEEEMLEEEEDEEEEEEVNLDEIRTAAAEDFKAAERLARLSLRGHAYSHLPNSTVNWSLEGNFICRVEECPKYGATFSDMANVKKHLNSQGHKELDRILASRRFTTPPPEPRPTVPPPRPTKRPVSPSEFCEPRVRARLGNWLATEAIVPDSEDGMDSEDDGNFVGGQVVEVAGS</sequence>